<keyword evidence="6" id="KW-1185">Reference proteome</keyword>
<comment type="caution">
    <text evidence="5">The sequence shown here is derived from an EMBL/GenBank/DDBJ whole genome shotgun (WGS) entry which is preliminary data.</text>
</comment>
<dbReference type="InterPro" id="IPR015421">
    <property type="entry name" value="PyrdxlP-dep_Trfase_major"/>
</dbReference>
<accession>A0ABT3ZDE4</accession>
<keyword evidence="5" id="KW-0808">Transferase</keyword>
<reference evidence="5" key="1">
    <citation type="submission" date="2022-10" db="EMBL/GenBank/DDBJ databases">
        <title>Hoeflea sp. G2-23, isolated from marine algae.</title>
        <authorList>
            <person name="Kristyanto S."/>
            <person name="Kim J.M."/>
            <person name="Jeon C.O."/>
        </authorList>
    </citation>
    <scope>NUCLEOTIDE SEQUENCE</scope>
    <source>
        <strain evidence="5">G2-23</strain>
    </source>
</reference>
<name>A0ABT3ZDE4_9HYPH</name>
<evidence type="ECO:0000313" key="5">
    <source>
        <dbReference type="EMBL" id="MCY0149656.1"/>
    </source>
</evidence>
<dbReference type="Pfam" id="PF00202">
    <property type="entry name" value="Aminotran_3"/>
    <property type="match status" value="1"/>
</dbReference>
<dbReference type="EMBL" id="JAOVZR010000001">
    <property type="protein sequence ID" value="MCY0149656.1"/>
    <property type="molecule type" value="Genomic_DNA"/>
</dbReference>
<dbReference type="InterPro" id="IPR049704">
    <property type="entry name" value="Aminotrans_3_PPA_site"/>
</dbReference>
<dbReference type="InterPro" id="IPR015422">
    <property type="entry name" value="PyrdxlP-dep_Trfase_small"/>
</dbReference>
<dbReference type="Gene3D" id="3.90.1150.10">
    <property type="entry name" value="Aspartate Aminotransferase, domain 1"/>
    <property type="match status" value="1"/>
</dbReference>
<comment type="similarity">
    <text evidence="2 4">Belongs to the class-III pyridoxal-phosphate-dependent aminotransferase family.</text>
</comment>
<dbReference type="SUPFAM" id="SSF53383">
    <property type="entry name" value="PLP-dependent transferases"/>
    <property type="match status" value="1"/>
</dbReference>
<gene>
    <name evidence="5" type="ORF">OEG84_18565</name>
</gene>
<evidence type="ECO:0000256" key="4">
    <source>
        <dbReference type="RuleBase" id="RU003560"/>
    </source>
</evidence>
<dbReference type="InterPro" id="IPR015424">
    <property type="entry name" value="PyrdxlP-dep_Trfase"/>
</dbReference>
<dbReference type="RefSeq" id="WP_267655103.1">
    <property type="nucleotide sequence ID" value="NZ_JAOVZR010000001.1"/>
</dbReference>
<keyword evidence="3 4" id="KW-0663">Pyridoxal phosphate</keyword>
<dbReference type="PIRSF" id="PIRSF000521">
    <property type="entry name" value="Transaminase_4ab_Lys_Orn"/>
    <property type="match status" value="1"/>
</dbReference>
<sequence length="425" mass="46941">MGHYDLRIVRGEGVRFWDEDGTEYLDAVSGEWVVNLGYRHPRVIEAIKAQLDEIEYVTPVFENQKRTELAEKVLSHAPDNMRSVLFALSGADAVEGAMHLAMRATGGTEFVSLYGAFHGTTFSTLALSYSYPKMLEGSKEGLDRYLTRQTRVPNYNCYRCPFGLKRESCDLMCARFMETAIKHQPDAKVAGVIIELFQSNGGMVPMPEGYIEAVRDICTRHGVALIVDEVQTAFCRCGDMFASKELGIEPDLIVMGKAFGAGFPLSGVVAAEGFTSLRGWEAGFTLMSTPAVCAGSIAMMEVMEEENLANNTREIGAHFMTRLNEMKDRYSIIGDVRGLGLMIGVELVLDRETKESADELTGFVWKHAIDNERLLIGKSGPVFGDFGNVLKLKPAVNTTRAEADEMLDRFERSIAAAQARLEAAH</sequence>
<evidence type="ECO:0000256" key="2">
    <source>
        <dbReference type="ARBA" id="ARBA00008954"/>
    </source>
</evidence>
<dbReference type="PANTHER" id="PTHR45688">
    <property type="match status" value="1"/>
</dbReference>
<dbReference type="PANTHER" id="PTHR45688:SF13">
    <property type="entry name" value="ALANINE--GLYOXYLATE AMINOTRANSFERASE 2-LIKE"/>
    <property type="match status" value="1"/>
</dbReference>
<dbReference type="GO" id="GO:0008483">
    <property type="term" value="F:transaminase activity"/>
    <property type="evidence" value="ECO:0007669"/>
    <property type="project" value="UniProtKB-KW"/>
</dbReference>
<evidence type="ECO:0000256" key="1">
    <source>
        <dbReference type="ARBA" id="ARBA00001933"/>
    </source>
</evidence>
<dbReference type="Proteomes" id="UP001073227">
    <property type="component" value="Unassembled WGS sequence"/>
</dbReference>
<dbReference type="Gene3D" id="3.40.640.10">
    <property type="entry name" value="Type I PLP-dependent aspartate aminotransferase-like (Major domain)"/>
    <property type="match status" value="1"/>
</dbReference>
<dbReference type="CDD" id="cd00610">
    <property type="entry name" value="OAT_like"/>
    <property type="match status" value="1"/>
</dbReference>
<organism evidence="5 6">
    <name type="scientific">Hoeflea algicola</name>
    <dbReference type="NCBI Taxonomy" id="2983763"/>
    <lineage>
        <taxon>Bacteria</taxon>
        <taxon>Pseudomonadati</taxon>
        <taxon>Pseudomonadota</taxon>
        <taxon>Alphaproteobacteria</taxon>
        <taxon>Hyphomicrobiales</taxon>
        <taxon>Rhizobiaceae</taxon>
        <taxon>Hoeflea</taxon>
    </lineage>
</organism>
<comment type="cofactor">
    <cofactor evidence="1">
        <name>pyridoxal 5'-phosphate</name>
        <dbReference type="ChEBI" id="CHEBI:597326"/>
    </cofactor>
</comment>
<proteinExistence type="inferred from homology"/>
<evidence type="ECO:0000256" key="3">
    <source>
        <dbReference type="ARBA" id="ARBA00022898"/>
    </source>
</evidence>
<keyword evidence="5" id="KW-0032">Aminotransferase</keyword>
<dbReference type="InterPro" id="IPR005814">
    <property type="entry name" value="Aminotrans_3"/>
</dbReference>
<protein>
    <submittedName>
        <fullName evidence="5">Aspartate aminotransferase family protein</fullName>
    </submittedName>
</protein>
<evidence type="ECO:0000313" key="6">
    <source>
        <dbReference type="Proteomes" id="UP001073227"/>
    </source>
</evidence>
<dbReference type="PROSITE" id="PS00600">
    <property type="entry name" value="AA_TRANSFER_CLASS_3"/>
    <property type="match status" value="1"/>
</dbReference>